<dbReference type="InterPro" id="IPR050577">
    <property type="entry name" value="MAPR/NEUFC/NENF-like"/>
</dbReference>
<feature type="domain" description="Cytochrome b5 heme-binding" evidence="3">
    <location>
        <begin position="96"/>
        <end position="181"/>
    </location>
</feature>
<feature type="region of interest" description="Disordered" evidence="2">
    <location>
        <begin position="280"/>
        <end position="327"/>
    </location>
</feature>
<dbReference type="PANTHER" id="PTHR10281:SF76">
    <property type="entry name" value="CALCUTTA CUP-RELATED"/>
    <property type="match status" value="1"/>
</dbReference>
<evidence type="ECO:0000256" key="1">
    <source>
        <dbReference type="ARBA" id="ARBA00038357"/>
    </source>
</evidence>
<dbReference type="Proteomes" id="UP000280598">
    <property type="component" value="Unassembled WGS sequence"/>
</dbReference>
<reference evidence="4 5" key="1">
    <citation type="journal article" date="2018" name="BMC Genomics">
        <title>Genomic evidence for intraspecific hybridization in a clonal and extremely halotolerant yeast.</title>
        <authorList>
            <person name="Gostincar C."/>
            <person name="Stajich J.E."/>
            <person name="Zupancic J."/>
            <person name="Zalar P."/>
            <person name="Gunde-Cimerman N."/>
        </authorList>
    </citation>
    <scope>NUCLEOTIDE SEQUENCE [LARGE SCALE GENOMIC DNA]</scope>
    <source>
        <strain evidence="4 5">EXF-562</strain>
    </source>
</reference>
<dbReference type="EMBL" id="QWIS01000086">
    <property type="protein sequence ID" value="RMZ08417.1"/>
    <property type="molecule type" value="Genomic_DNA"/>
</dbReference>
<proteinExistence type="inferred from homology"/>
<feature type="compositionally biased region" description="Acidic residues" evidence="2">
    <location>
        <begin position="179"/>
        <end position="193"/>
    </location>
</feature>
<evidence type="ECO:0000256" key="2">
    <source>
        <dbReference type="SAM" id="MobiDB-lite"/>
    </source>
</evidence>
<evidence type="ECO:0000259" key="3">
    <source>
        <dbReference type="SMART" id="SM01117"/>
    </source>
</evidence>
<dbReference type="Pfam" id="PF00173">
    <property type="entry name" value="Cyt-b5"/>
    <property type="match status" value="1"/>
</dbReference>
<evidence type="ECO:0000313" key="5">
    <source>
        <dbReference type="Proteomes" id="UP000280598"/>
    </source>
</evidence>
<dbReference type="AlphaFoldDB" id="A0A3M7H5V1"/>
<dbReference type="SUPFAM" id="SSF55856">
    <property type="entry name" value="Cytochrome b5-like heme/steroid binding domain"/>
    <property type="match status" value="1"/>
</dbReference>
<sequence length="512" mass="54951">MDPKLRHRHPPAPSSSSPTQTDPTTTTTSSTPTPPLRAPNPGSRLLDTLRILTAALLLNSLLSYFITSDPIFWSQPRPWFLRPGPLSAYLQGPLCLTDAELALYNGTDLTKPVLLALNGTIYDVTAGRRVYGPGGSYHVFAGKDAARGFVTGCFVEDGVPDLRGVEWTFVPRGIPRFGEEEEGGGDGEGEEGDGEGRGGEEEEEEVGRKDKKKGKKRVSPELKSQREQALRQARKQVQATIEGWGKMFRGETGKGYFEVGKVLREEGWLEKLPRREICAQAERGRPKGKEGTGRDAGAAYRERNNQQSDPQQLHRNRSPTGQKPRSSRITAAPIIIILAVRRTPIITMLNRRSAFTSNNRRTPTSRTENNLEPRSRGLDKGRVLIIVGVGIGVRTDGFGRVGVVVGGAFAPVVEGARTAVFLFVVFGAGAVAGVEGRAIHVPVWVGVGAVARFGGRGELQVPGTPLGDGGGGFVVFEGEGVVGGCAEELLVVGVGIEVWGREVADRSHAGGV</sequence>
<feature type="region of interest" description="Disordered" evidence="2">
    <location>
        <begin position="175"/>
        <end position="234"/>
    </location>
</feature>
<evidence type="ECO:0000313" key="4">
    <source>
        <dbReference type="EMBL" id="RMZ08417.1"/>
    </source>
</evidence>
<dbReference type="Gene3D" id="3.10.120.10">
    <property type="entry name" value="Cytochrome b5-like heme/steroid binding domain"/>
    <property type="match status" value="1"/>
</dbReference>
<organism evidence="4 5">
    <name type="scientific">Hortaea werneckii</name>
    <name type="common">Black yeast</name>
    <name type="synonym">Cladosporium werneckii</name>
    <dbReference type="NCBI Taxonomy" id="91943"/>
    <lineage>
        <taxon>Eukaryota</taxon>
        <taxon>Fungi</taxon>
        <taxon>Dikarya</taxon>
        <taxon>Ascomycota</taxon>
        <taxon>Pezizomycotina</taxon>
        <taxon>Dothideomycetes</taxon>
        <taxon>Dothideomycetidae</taxon>
        <taxon>Mycosphaerellales</taxon>
        <taxon>Teratosphaeriaceae</taxon>
        <taxon>Hortaea</taxon>
    </lineage>
</organism>
<comment type="similarity">
    <text evidence="1">Belongs to the cytochrome b5 family. MAPR subfamily.</text>
</comment>
<protein>
    <recommendedName>
        <fullName evidence="3">Cytochrome b5 heme-binding domain-containing protein</fullName>
    </recommendedName>
</protein>
<feature type="compositionally biased region" description="Low complexity" evidence="2">
    <location>
        <begin position="14"/>
        <end position="31"/>
    </location>
</feature>
<feature type="region of interest" description="Disordered" evidence="2">
    <location>
        <begin position="1"/>
        <end position="42"/>
    </location>
</feature>
<name>A0A3M7H5V1_HORWE</name>
<dbReference type="SMART" id="SM01117">
    <property type="entry name" value="Cyt-b5"/>
    <property type="match status" value="1"/>
</dbReference>
<gene>
    <name evidence="4" type="ORF">D0860_04684</name>
</gene>
<dbReference type="InterPro" id="IPR036400">
    <property type="entry name" value="Cyt_B5-like_heme/steroid_sf"/>
</dbReference>
<dbReference type="GO" id="GO:0016020">
    <property type="term" value="C:membrane"/>
    <property type="evidence" value="ECO:0007669"/>
    <property type="project" value="TreeGrafter"/>
</dbReference>
<feature type="compositionally biased region" description="Polar residues" evidence="2">
    <location>
        <begin position="305"/>
        <end position="327"/>
    </location>
</feature>
<dbReference type="GO" id="GO:0012505">
    <property type="term" value="C:endomembrane system"/>
    <property type="evidence" value="ECO:0007669"/>
    <property type="project" value="TreeGrafter"/>
</dbReference>
<feature type="compositionally biased region" description="Basic and acidic residues" evidence="2">
    <location>
        <begin position="218"/>
        <end position="229"/>
    </location>
</feature>
<feature type="compositionally biased region" description="Basic and acidic residues" evidence="2">
    <location>
        <begin position="280"/>
        <end position="293"/>
    </location>
</feature>
<accession>A0A3M7H5V1</accession>
<dbReference type="VEuPathDB" id="FungiDB:BTJ68_08167"/>
<feature type="compositionally biased region" description="Basic residues" evidence="2">
    <location>
        <begin position="1"/>
        <end position="10"/>
    </location>
</feature>
<dbReference type="PANTHER" id="PTHR10281">
    <property type="entry name" value="MEMBRANE-ASSOCIATED PROGESTERONE RECEPTOR COMPONENT-RELATED"/>
    <property type="match status" value="1"/>
</dbReference>
<dbReference type="InterPro" id="IPR001199">
    <property type="entry name" value="Cyt_B5-like_heme/steroid-bd"/>
</dbReference>
<comment type="caution">
    <text evidence="4">The sequence shown here is derived from an EMBL/GenBank/DDBJ whole genome shotgun (WGS) entry which is preliminary data.</text>
</comment>